<keyword evidence="4" id="KW-1185">Reference proteome</keyword>
<accession>A0ABS8Q4G1</accession>
<evidence type="ECO:0000256" key="1">
    <source>
        <dbReference type="SAM" id="SignalP"/>
    </source>
</evidence>
<protein>
    <submittedName>
        <fullName evidence="3">Alpha/beta hydrolase</fullName>
    </submittedName>
</protein>
<feature type="signal peptide" evidence="1">
    <location>
        <begin position="1"/>
        <end position="17"/>
    </location>
</feature>
<dbReference type="InterPro" id="IPR000073">
    <property type="entry name" value="AB_hydrolase_1"/>
</dbReference>
<sequence length="313" mass="33424">MKATLFSALFAAMFAVAAPGFAQEAPAQPNRYLAALPTPAERFEIKGMLVERHGSGPRALILVPGLSSGAWVWQQTVRDFAATNTVYVVTLPGFDGRPAVAGEPFDNARDALAELIVSRKLVKPVVIGHSIGAALSYALAQEHPDRVGGVIGIDGLPVFPRTENMTPEQRAAMADGARTQMSALSGPAFEANQQQYMRGIGMVDMGKADDAAKLSARSDPQAVGAYAGALMARDLRPGMSRISAPVLLLAPYYAPDAPYIGNISKDDKVAYYRALMGATPKLEVEAIDNARHFPMIDQPQATSDAIRRFLKSL</sequence>
<dbReference type="EMBL" id="JAJNOC010000002">
    <property type="protein sequence ID" value="MCD2516630.1"/>
    <property type="molecule type" value="Genomic_DNA"/>
</dbReference>
<evidence type="ECO:0000313" key="4">
    <source>
        <dbReference type="Proteomes" id="UP001179361"/>
    </source>
</evidence>
<dbReference type="SUPFAM" id="SSF53474">
    <property type="entry name" value="alpha/beta-Hydrolases"/>
    <property type="match status" value="1"/>
</dbReference>
<reference evidence="3" key="1">
    <citation type="submission" date="2021-11" db="EMBL/GenBank/DDBJ databases">
        <title>The complete genome of Massilia sp sp. G4R7.</title>
        <authorList>
            <person name="Liu L."/>
            <person name="Yue J."/>
            <person name="Yuan J."/>
            <person name="Yang F."/>
            <person name="Li L."/>
        </authorList>
    </citation>
    <scope>NUCLEOTIDE SEQUENCE</scope>
    <source>
        <strain evidence="3">G4R7</strain>
    </source>
</reference>
<comment type="caution">
    <text evidence="3">The sequence shown here is derived from an EMBL/GenBank/DDBJ whole genome shotgun (WGS) entry which is preliminary data.</text>
</comment>
<dbReference type="PANTHER" id="PTHR43194">
    <property type="entry name" value="HYDROLASE ALPHA/BETA FOLD FAMILY"/>
    <property type="match status" value="1"/>
</dbReference>
<dbReference type="InterPro" id="IPR050228">
    <property type="entry name" value="Carboxylesterase_BioH"/>
</dbReference>
<evidence type="ECO:0000259" key="2">
    <source>
        <dbReference type="Pfam" id="PF12697"/>
    </source>
</evidence>
<dbReference type="InterPro" id="IPR029058">
    <property type="entry name" value="AB_hydrolase_fold"/>
</dbReference>
<name>A0ABS8Q4G1_9BURK</name>
<dbReference type="Pfam" id="PF12697">
    <property type="entry name" value="Abhydrolase_6"/>
    <property type="match status" value="1"/>
</dbReference>
<dbReference type="Proteomes" id="UP001179361">
    <property type="component" value="Unassembled WGS sequence"/>
</dbReference>
<keyword evidence="1" id="KW-0732">Signal</keyword>
<gene>
    <name evidence="3" type="ORF">LQ564_09950</name>
</gene>
<proteinExistence type="predicted"/>
<dbReference type="PANTHER" id="PTHR43194:SF2">
    <property type="entry name" value="PEROXISOMAL MEMBRANE PROTEIN LPX1"/>
    <property type="match status" value="1"/>
</dbReference>
<dbReference type="RefSeq" id="WP_231057939.1">
    <property type="nucleotide sequence ID" value="NZ_JAJNOC010000002.1"/>
</dbReference>
<dbReference type="GO" id="GO:0016787">
    <property type="term" value="F:hydrolase activity"/>
    <property type="evidence" value="ECO:0007669"/>
    <property type="project" value="UniProtKB-KW"/>
</dbReference>
<feature type="chain" id="PRO_5046623359" evidence="1">
    <location>
        <begin position="18"/>
        <end position="313"/>
    </location>
</feature>
<organism evidence="3 4">
    <name type="scientific">Massilia phyllostachyos</name>
    <dbReference type="NCBI Taxonomy" id="2898585"/>
    <lineage>
        <taxon>Bacteria</taxon>
        <taxon>Pseudomonadati</taxon>
        <taxon>Pseudomonadota</taxon>
        <taxon>Betaproteobacteria</taxon>
        <taxon>Burkholderiales</taxon>
        <taxon>Oxalobacteraceae</taxon>
        <taxon>Telluria group</taxon>
        <taxon>Massilia</taxon>
    </lineage>
</organism>
<keyword evidence="3" id="KW-0378">Hydrolase</keyword>
<dbReference type="Gene3D" id="3.40.50.1820">
    <property type="entry name" value="alpha/beta hydrolase"/>
    <property type="match status" value="1"/>
</dbReference>
<evidence type="ECO:0000313" key="3">
    <source>
        <dbReference type="EMBL" id="MCD2516630.1"/>
    </source>
</evidence>
<feature type="domain" description="AB hydrolase-1" evidence="2">
    <location>
        <begin position="60"/>
        <end position="304"/>
    </location>
</feature>